<dbReference type="EMBL" id="QUAL01000414">
    <property type="protein sequence ID" value="RIQ11887.1"/>
    <property type="molecule type" value="Genomic_DNA"/>
</dbReference>
<reference evidence="2 3" key="1">
    <citation type="submission" date="2018-09" db="EMBL/GenBank/DDBJ databases">
        <title>Isolation, diversity and antifungal activity of actinobacteria from wheat.</title>
        <authorList>
            <person name="Han C."/>
        </authorList>
    </citation>
    <scope>NUCLEOTIDE SEQUENCE [LARGE SCALE GENOMIC DNA]</scope>
    <source>
        <strain evidence="2 3">NEAU-YY265</strain>
    </source>
</reference>
<name>A0A418KHJ1_9ACTN</name>
<sequence>MAAISVAVIALFTALALTSPTPTAQASTGSVSAGIDENRVKELAQLDTSALLDGQVCNGSLIEHRAITSGSTTLGWLDVYWDGTNNCAETVSSSTTWGTLKEMGVSIQSCLTSDAQDGVCNGSIADEDDDWGDFRYYAGPASVNGTIYCIGASGWIEWGGTTRSVDIGWSHCG</sequence>
<feature type="chain" id="PRO_5019224465" evidence="1">
    <location>
        <begin position="27"/>
        <end position="173"/>
    </location>
</feature>
<dbReference type="AlphaFoldDB" id="A0A418KHJ1"/>
<keyword evidence="3" id="KW-1185">Reference proteome</keyword>
<evidence type="ECO:0000256" key="1">
    <source>
        <dbReference type="SAM" id="SignalP"/>
    </source>
</evidence>
<accession>A0A418KHJ1</accession>
<dbReference type="RefSeq" id="WP_119662937.1">
    <property type="nucleotide sequence ID" value="NZ_QUAL01000414.1"/>
</dbReference>
<keyword evidence="1" id="KW-0732">Signal</keyword>
<comment type="caution">
    <text evidence="2">The sequence shown here is derived from an EMBL/GenBank/DDBJ whole genome shotgun (WGS) entry which is preliminary data.</text>
</comment>
<protein>
    <submittedName>
        <fullName evidence="2">Uncharacterized protein</fullName>
    </submittedName>
</protein>
<evidence type="ECO:0000313" key="2">
    <source>
        <dbReference type="EMBL" id="RIQ11887.1"/>
    </source>
</evidence>
<evidence type="ECO:0000313" key="3">
    <source>
        <dbReference type="Proteomes" id="UP000284057"/>
    </source>
</evidence>
<organism evidence="2 3">
    <name type="scientific">Jiangella rhizosphaerae</name>
    <dbReference type="NCBI Taxonomy" id="2293569"/>
    <lineage>
        <taxon>Bacteria</taxon>
        <taxon>Bacillati</taxon>
        <taxon>Actinomycetota</taxon>
        <taxon>Actinomycetes</taxon>
        <taxon>Jiangellales</taxon>
        <taxon>Jiangellaceae</taxon>
        <taxon>Jiangella</taxon>
    </lineage>
</organism>
<proteinExistence type="predicted"/>
<dbReference type="Proteomes" id="UP000284057">
    <property type="component" value="Unassembled WGS sequence"/>
</dbReference>
<feature type="signal peptide" evidence="1">
    <location>
        <begin position="1"/>
        <end position="26"/>
    </location>
</feature>
<gene>
    <name evidence="2" type="ORF">DY240_27965</name>
</gene>
<dbReference type="OrthoDB" id="3872657at2"/>